<dbReference type="Proteomes" id="UP000076490">
    <property type="component" value="Unassembled WGS sequence"/>
</dbReference>
<accession>A0A161REV3</accession>
<dbReference type="EMBL" id="LQNT01000009">
    <property type="protein sequence ID" value="KZE38362.1"/>
    <property type="molecule type" value="Genomic_DNA"/>
</dbReference>
<dbReference type="InterPro" id="IPR023214">
    <property type="entry name" value="HAD_sf"/>
</dbReference>
<dbReference type="GO" id="GO:0016791">
    <property type="term" value="F:phosphatase activity"/>
    <property type="evidence" value="ECO:0007669"/>
    <property type="project" value="TreeGrafter"/>
</dbReference>
<reference evidence="1 2" key="1">
    <citation type="submission" date="2016-01" db="EMBL/GenBank/DDBJ databases">
        <title>Whole genome sequencing of Bhargavaea cecembensis T14.</title>
        <authorList>
            <person name="Hong K.W."/>
        </authorList>
    </citation>
    <scope>NUCLEOTIDE SEQUENCE [LARGE SCALE GENOMIC DNA]</scope>
    <source>
        <strain evidence="1 2">T14</strain>
    </source>
</reference>
<dbReference type="GO" id="GO:0000287">
    <property type="term" value="F:magnesium ion binding"/>
    <property type="evidence" value="ECO:0007669"/>
    <property type="project" value="TreeGrafter"/>
</dbReference>
<dbReference type="InterPro" id="IPR000150">
    <property type="entry name" value="Cof"/>
</dbReference>
<dbReference type="CDD" id="cd07516">
    <property type="entry name" value="HAD_Pase"/>
    <property type="match status" value="1"/>
</dbReference>
<dbReference type="OrthoDB" id="9781413at2"/>
<dbReference type="AlphaFoldDB" id="A0A161REV3"/>
<sequence>MKQHLIVLDLDGTLLTDEKVISKKTEQTLKAAREAGHQVMIATGRPYRASEPYYRQLNLDVPIVNFNGAFVHHPDDRSWKTFHEPISLPVVGEVVEALQDFNVHNVVAEVMDDVYVHRHDEKLLNIFTMGDPSVTVGDLRSYLTDNPTSLLIHPELEDQEKIRRHLAEVHAEVIDHRRWGAPWHVIEVIRHGLNKAVGISKVSEWLNIPQDRIIAFGDEDNDYEMIEYAGTGVAMGNAISGLKSIADEVAGTNNEDGIATVLEERLGLKVESKI</sequence>
<dbReference type="SFLD" id="SFLDS00003">
    <property type="entry name" value="Haloacid_Dehalogenase"/>
    <property type="match status" value="1"/>
</dbReference>
<organism evidence="1 2">
    <name type="scientific">Bhargavaea cecembensis</name>
    <dbReference type="NCBI Taxonomy" id="394098"/>
    <lineage>
        <taxon>Bacteria</taxon>
        <taxon>Bacillati</taxon>
        <taxon>Bacillota</taxon>
        <taxon>Bacilli</taxon>
        <taxon>Bacillales</taxon>
        <taxon>Caryophanaceae</taxon>
        <taxon>Bhargavaea</taxon>
    </lineage>
</organism>
<dbReference type="PANTHER" id="PTHR10000:SF23">
    <property type="entry name" value="5-AMINO-6-(5-PHOSPHO-D-RIBITYLAMINO)URACIL PHOSPHATASE YITU"/>
    <property type="match status" value="1"/>
</dbReference>
<name>A0A161REV3_9BACL</name>
<gene>
    <name evidence="1" type="ORF">AV656_05450</name>
</gene>
<evidence type="ECO:0000313" key="1">
    <source>
        <dbReference type="EMBL" id="KZE38362.1"/>
    </source>
</evidence>
<protein>
    <submittedName>
        <fullName evidence="1">Phosphatase</fullName>
    </submittedName>
</protein>
<dbReference type="Gene3D" id="3.30.1240.10">
    <property type="match status" value="1"/>
</dbReference>
<dbReference type="NCBIfam" id="TIGR01484">
    <property type="entry name" value="HAD-SF-IIB"/>
    <property type="match status" value="1"/>
</dbReference>
<dbReference type="PROSITE" id="PS01228">
    <property type="entry name" value="COF_1"/>
    <property type="match status" value="1"/>
</dbReference>
<dbReference type="PANTHER" id="PTHR10000">
    <property type="entry name" value="PHOSPHOSERINE PHOSPHATASE"/>
    <property type="match status" value="1"/>
</dbReference>
<dbReference type="InterPro" id="IPR036412">
    <property type="entry name" value="HAD-like_sf"/>
</dbReference>
<dbReference type="SFLD" id="SFLDG01140">
    <property type="entry name" value="C2.B:_Phosphomannomutase_and_P"/>
    <property type="match status" value="1"/>
</dbReference>
<comment type="caution">
    <text evidence="1">The sequence shown here is derived from an EMBL/GenBank/DDBJ whole genome shotgun (WGS) entry which is preliminary data.</text>
</comment>
<dbReference type="SUPFAM" id="SSF56784">
    <property type="entry name" value="HAD-like"/>
    <property type="match status" value="1"/>
</dbReference>
<evidence type="ECO:0000313" key="2">
    <source>
        <dbReference type="Proteomes" id="UP000076490"/>
    </source>
</evidence>
<dbReference type="Gene3D" id="3.40.50.1000">
    <property type="entry name" value="HAD superfamily/HAD-like"/>
    <property type="match status" value="1"/>
</dbReference>
<dbReference type="RefSeq" id="WP_063179762.1">
    <property type="nucleotide sequence ID" value="NZ_LQNT01000009.1"/>
</dbReference>
<dbReference type="GO" id="GO:0005829">
    <property type="term" value="C:cytosol"/>
    <property type="evidence" value="ECO:0007669"/>
    <property type="project" value="TreeGrafter"/>
</dbReference>
<dbReference type="NCBIfam" id="TIGR00099">
    <property type="entry name" value="Cof-subfamily"/>
    <property type="match status" value="1"/>
</dbReference>
<dbReference type="Pfam" id="PF08282">
    <property type="entry name" value="Hydrolase_3"/>
    <property type="match status" value="1"/>
</dbReference>
<dbReference type="InterPro" id="IPR006379">
    <property type="entry name" value="HAD-SF_hydro_IIB"/>
</dbReference>
<proteinExistence type="predicted"/>